<sequence length="191" mass="21365">MPAANVRSMEALVHFRAAVAAFQDRAVAAVGSLRQETLRTLLWLEQELPRYWAEEVRRGFDRVAQARSAYESCRMKTVAGHRSACLEELQALRKAQRRLEYCQEQVEVVRRWSQRARDQADEFFGKIAPLERSLDQDMPRFLADLEQMIGALEAYLAIDSGTSAEAAPAPESAAPPPDEPAPAPPTAENRG</sequence>
<evidence type="ECO:0000313" key="2">
    <source>
        <dbReference type="EMBL" id="HGT41202.1"/>
    </source>
</evidence>
<name>A0A7C4LN19_9PLAN</name>
<evidence type="ECO:0000256" key="1">
    <source>
        <dbReference type="SAM" id="MobiDB-lite"/>
    </source>
</evidence>
<feature type="compositionally biased region" description="Pro residues" evidence="1">
    <location>
        <begin position="173"/>
        <end position="185"/>
    </location>
</feature>
<dbReference type="AlphaFoldDB" id="A0A7C4LN19"/>
<feature type="region of interest" description="Disordered" evidence="1">
    <location>
        <begin position="162"/>
        <end position="191"/>
    </location>
</feature>
<protein>
    <submittedName>
        <fullName evidence="2">Uncharacterized protein</fullName>
    </submittedName>
</protein>
<dbReference type="EMBL" id="DSVQ01000019">
    <property type="protein sequence ID" value="HGT41202.1"/>
    <property type="molecule type" value="Genomic_DNA"/>
</dbReference>
<comment type="caution">
    <text evidence="2">The sequence shown here is derived from an EMBL/GenBank/DDBJ whole genome shotgun (WGS) entry which is preliminary data.</text>
</comment>
<proteinExistence type="predicted"/>
<reference evidence="2" key="1">
    <citation type="journal article" date="2020" name="mSystems">
        <title>Genome- and Community-Level Interaction Insights into Carbon Utilization and Element Cycling Functions of Hydrothermarchaeota in Hydrothermal Sediment.</title>
        <authorList>
            <person name="Zhou Z."/>
            <person name="Liu Y."/>
            <person name="Xu W."/>
            <person name="Pan J."/>
            <person name="Luo Z.H."/>
            <person name="Li M."/>
        </authorList>
    </citation>
    <scope>NUCLEOTIDE SEQUENCE [LARGE SCALE GENOMIC DNA]</scope>
    <source>
        <strain evidence="2">SpSt-508</strain>
    </source>
</reference>
<gene>
    <name evidence="2" type="ORF">ENS64_18295</name>
</gene>
<accession>A0A7C4LN19</accession>
<organism evidence="2">
    <name type="scientific">Schlesneria paludicola</name>
    <dbReference type="NCBI Taxonomy" id="360056"/>
    <lineage>
        <taxon>Bacteria</taxon>
        <taxon>Pseudomonadati</taxon>
        <taxon>Planctomycetota</taxon>
        <taxon>Planctomycetia</taxon>
        <taxon>Planctomycetales</taxon>
        <taxon>Planctomycetaceae</taxon>
        <taxon>Schlesneria</taxon>
    </lineage>
</organism>